<evidence type="ECO:0000259" key="14">
    <source>
        <dbReference type="PROSITE" id="PS50835"/>
    </source>
</evidence>
<comment type="caution">
    <text evidence="15">The sequence shown here is derived from an EMBL/GenBank/DDBJ whole genome shotgun (WGS) entry which is preliminary data.</text>
</comment>
<dbReference type="GO" id="GO:0005576">
    <property type="term" value="C:extracellular region"/>
    <property type="evidence" value="ECO:0007669"/>
    <property type="project" value="UniProtKB-SubCell"/>
</dbReference>
<evidence type="ECO:0000256" key="1">
    <source>
        <dbReference type="ARBA" id="ARBA00004613"/>
    </source>
</evidence>
<dbReference type="InterPro" id="IPR000483">
    <property type="entry name" value="Cys-rich_flank_reg_C"/>
</dbReference>
<dbReference type="InterPro" id="IPR003598">
    <property type="entry name" value="Ig_sub2"/>
</dbReference>
<keyword evidence="4" id="KW-0732">Signal</keyword>
<dbReference type="Gene3D" id="2.60.40.10">
    <property type="entry name" value="Immunoglobulins"/>
    <property type="match status" value="1"/>
</dbReference>
<feature type="compositionally biased region" description="Basic and acidic residues" evidence="12">
    <location>
        <begin position="465"/>
        <end position="479"/>
    </location>
</feature>
<gene>
    <name evidence="15" type="ORF">OBRU01_18063</name>
</gene>
<keyword evidence="13" id="KW-1133">Transmembrane helix</keyword>
<keyword evidence="3" id="KW-0433">Leucine-rich repeat</keyword>
<dbReference type="SMART" id="SM00082">
    <property type="entry name" value="LRRCT"/>
    <property type="match status" value="1"/>
</dbReference>
<dbReference type="SUPFAM" id="SSF48726">
    <property type="entry name" value="Immunoglobulin"/>
    <property type="match status" value="1"/>
</dbReference>
<evidence type="ECO:0000256" key="2">
    <source>
        <dbReference type="ARBA" id="ARBA00022525"/>
    </source>
</evidence>
<evidence type="ECO:0000256" key="4">
    <source>
        <dbReference type="ARBA" id="ARBA00022729"/>
    </source>
</evidence>
<dbReference type="PROSITE" id="PS51450">
    <property type="entry name" value="LRR"/>
    <property type="match status" value="1"/>
</dbReference>
<feature type="region of interest" description="Disordered" evidence="12">
    <location>
        <begin position="542"/>
        <end position="595"/>
    </location>
</feature>
<evidence type="ECO:0000313" key="16">
    <source>
        <dbReference type="Proteomes" id="UP000037510"/>
    </source>
</evidence>
<dbReference type="PANTHER" id="PTHR45842">
    <property type="entry name" value="SYNAPTIC ADHESION-LIKE MOLECULE SALM"/>
    <property type="match status" value="1"/>
</dbReference>
<dbReference type="Pfam" id="PF13855">
    <property type="entry name" value="LRR_8"/>
    <property type="match status" value="2"/>
</dbReference>
<dbReference type="InterPro" id="IPR007110">
    <property type="entry name" value="Ig-like_dom"/>
</dbReference>
<keyword evidence="6" id="KW-1015">Disulfide bond</keyword>
<reference evidence="15 16" key="1">
    <citation type="journal article" date="2015" name="Genome Biol. Evol.">
        <title>The genome of winter moth (Operophtera brumata) provides a genomic perspective on sexual dimorphism and phenology.</title>
        <authorList>
            <person name="Derks M.F."/>
            <person name="Smit S."/>
            <person name="Salis L."/>
            <person name="Schijlen E."/>
            <person name="Bossers A."/>
            <person name="Mateman C."/>
            <person name="Pijl A.S."/>
            <person name="de Ridder D."/>
            <person name="Groenen M.A."/>
            <person name="Visser M.E."/>
            <person name="Megens H.J."/>
        </authorList>
    </citation>
    <scope>NUCLEOTIDE SEQUENCE [LARGE SCALE GENOMIC DNA]</scope>
    <source>
        <strain evidence="15">WM2013NL</strain>
        <tissue evidence="15">Head and thorax</tissue>
    </source>
</reference>
<dbReference type="SUPFAM" id="SSF52058">
    <property type="entry name" value="L domain-like"/>
    <property type="match status" value="1"/>
</dbReference>
<keyword evidence="13" id="KW-0812">Transmembrane</keyword>
<feature type="compositionally biased region" description="Low complexity" evidence="12">
    <location>
        <begin position="542"/>
        <end position="552"/>
    </location>
</feature>
<sequence length="821" mass="91860">MAVGRTQSRGCRLRLKTNVVVQGELAAGTRSMWVWVMLALAAAASADCPRHCECKWRSGKESALCAHASLTAVPPRLDPTTQLLDLSDNRLPVLRADVFSNASLLNLQRLYISSCNLRNIHQHAFRALVNLVELDLSRNRLDSIPSHSFDSIRELRELRLGGNSIAKIKDESFIALLHLVRLSLRNCKISEIEPRSFAGLESSLEYLELSNNKLQVLHVAVLAPLRTLKGLELASNPWECTCALRPLRDWMIRKNVPATVVPDCALPPRLMTQSWDRLDLEDFACQPEVSALASHFQGLEGDAVTLVCRVTGVPAPRVRWVRAGRLLGNSTTNVNSGRAFLLRSEGQTSNLTIKSADIQDSGSYTCNAENRAGKAEVILSLAVEKKPESKSFGGRALMAGMAVSAVIVLGSCLIGLCAYETRKKRHLDRWNEQIVTTNHREESYEKIDANIKNSVEVPRVIPSDSSRKRGDYRNVPLHDPEDDYEGYARGEPRDERERSSTPPLEAGWRRVEFGSTGNRAIPERDLHIPRFSDYNLRSDATSESVQSSNSTSIVNPHVEILSENSRYNNNPRQCPRARTRDRLDNDLSGSDSEKNYPDLIEMSALGTSSYLRSDKHDPYCFYTMPRRKDGDSRSPLLSSRRNSSGGDSVTFLDNRLCDKSRQRTNSRRSNSFLDLSAGSSRMRRNPSLPASPSREQPTAVPSATPLLDLSGLRDYSRASAAQTMEDYDFRASQLEKFLEEYRTLREQLSRMKETRENLQRSRAVDNDELRSILKGKPSIAVTETSSSVALADAASPLALSPPEYKPQQPRPEWLKTLLYRN</sequence>
<organism evidence="15 16">
    <name type="scientific">Operophtera brumata</name>
    <name type="common">Winter moth</name>
    <name type="synonym">Phalaena brumata</name>
    <dbReference type="NCBI Taxonomy" id="104452"/>
    <lineage>
        <taxon>Eukaryota</taxon>
        <taxon>Metazoa</taxon>
        <taxon>Ecdysozoa</taxon>
        <taxon>Arthropoda</taxon>
        <taxon>Hexapoda</taxon>
        <taxon>Insecta</taxon>
        <taxon>Pterygota</taxon>
        <taxon>Neoptera</taxon>
        <taxon>Endopterygota</taxon>
        <taxon>Lepidoptera</taxon>
        <taxon>Glossata</taxon>
        <taxon>Ditrysia</taxon>
        <taxon>Geometroidea</taxon>
        <taxon>Geometridae</taxon>
        <taxon>Larentiinae</taxon>
        <taxon>Operophtera</taxon>
    </lineage>
</organism>
<evidence type="ECO:0000256" key="9">
    <source>
        <dbReference type="ARBA" id="ARBA00061228"/>
    </source>
</evidence>
<dbReference type="SMART" id="SM00369">
    <property type="entry name" value="LRR_TYP"/>
    <property type="match status" value="6"/>
</dbReference>
<feature type="compositionally biased region" description="Polar residues" evidence="12">
    <location>
        <begin position="562"/>
        <end position="572"/>
    </location>
</feature>
<feature type="domain" description="Ig-like" evidence="14">
    <location>
        <begin position="287"/>
        <end position="380"/>
    </location>
</feature>
<keyword evidence="5" id="KW-0677">Repeat</keyword>
<name>A0A0L7L0D9_OPEBR</name>
<protein>
    <recommendedName>
        <fullName evidence="10">Hemolin</fullName>
    </recommendedName>
</protein>
<proteinExistence type="inferred from homology"/>
<accession>A0A0L7L0D9</accession>
<evidence type="ECO:0000256" key="13">
    <source>
        <dbReference type="SAM" id="Phobius"/>
    </source>
</evidence>
<dbReference type="InterPro" id="IPR050467">
    <property type="entry name" value="LRFN"/>
</dbReference>
<dbReference type="FunFam" id="2.60.40.10:FF:000032">
    <property type="entry name" value="palladin isoform X1"/>
    <property type="match status" value="1"/>
</dbReference>
<keyword evidence="11" id="KW-0175">Coiled coil</keyword>
<evidence type="ECO:0000256" key="12">
    <source>
        <dbReference type="SAM" id="MobiDB-lite"/>
    </source>
</evidence>
<dbReference type="InterPro" id="IPR013783">
    <property type="entry name" value="Ig-like_fold"/>
</dbReference>
<feature type="region of interest" description="Disordered" evidence="12">
    <location>
        <begin position="622"/>
        <end position="706"/>
    </location>
</feature>
<dbReference type="InterPro" id="IPR001611">
    <property type="entry name" value="Leu-rich_rpt"/>
</dbReference>
<feature type="coiled-coil region" evidence="11">
    <location>
        <begin position="734"/>
        <end position="764"/>
    </location>
</feature>
<dbReference type="STRING" id="104452.A0A0L7L0D9"/>
<comment type="subcellular location">
    <subcellularLocation>
        <location evidence="1">Secreted</location>
    </subcellularLocation>
</comment>
<dbReference type="PROSITE" id="PS50835">
    <property type="entry name" value="IG_LIKE"/>
    <property type="match status" value="1"/>
</dbReference>
<dbReference type="InterPro" id="IPR003599">
    <property type="entry name" value="Ig_sub"/>
</dbReference>
<dbReference type="SMART" id="SM00408">
    <property type="entry name" value="IGc2"/>
    <property type="match status" value="1"/>
</dbReference>
<dbReference type="Proteomes" id="UP000037510">
    <property type="component" value="Unassembled WGS sequence"/>
</dbReference>
<feature type="compositionally biased region" description="Basic and acidic residues" evidence="12">
    <location>
        <begin position="578"/>
        <end position="595"/>
    </location>
</feature>
<dbReference type="InterPro" id="IPR032675">
    <property type="entry name" value="LRR_dom_sf"/>
</dbReference>
<keyword evidence="7" id="KW-0325">Glycoprotein</keyword>
<dbReference type="GO" id="GO:0071944">
    <property type="term" value="C:cell periphery"/>
    <property type="evidence" value="ECO:0007669"/>
    <property type="project" value="UniProtKB-ARBA"/>
</dbReference>
<feature type="compositionally biased region" description="Basic and acidic residues" evidence="12">
    <location>
        <begin position="486"/>
        <end position="499"/>
    </location>
</feature>
<evidence type="ECO:0000256" key="5">
    <source>
        <dbReference type="ARBA" id="ARBA00022737"/>
    </source>
</evidence>
<keyword evidence="13" id="KW-0472">Membrane</keyword>
<keyword evidence="8" id="KW-0393">Immunoglobulin domain</keyword>
<evidence type="ECO:0000256" key="8">
    <source>
        <dbReference type="ARBA" id="ARBA00023319"/>
    </source>
</evidence>
<feature type="region of interest" description="Disordered" evidence="12">
    <location>
        <begin position="458"/>
        <end position="506"/>
    </location>
</feature>
<feature type="compositionally biased region" description="Low complexity" evidence="12">
    <location>
        <begin position="633"/>
        <end position="648"/>
    </location>
</feature>
<feature type="compositionally biased region" description="Polar residues" evidence="12">
    <location>
        <begin position="688"/>
        <end position="701"/>
    </location>
</feature>
<dbReference type="EMBL" id="JTDY01003957">
    <property type="protein sequence ID" value="KOB68776.1"/>
    <property type="molecule type" value="Genomic_DNA"/>
</dbReference>
<dbReference type="InterPro" id="IPR036179">
    <property type="entry name" value="Ig-like_dom_sf"/>
</dbReference>
<dbReference type="FunFam" id="3.80.10.10:FF:000082">
    <property type="entry name" value="Leucine-rich repeat-containing 24"/>
    <property type="match status" value="1"/>
</dbReference>
<evidence type="ECO:0000256" key="7">
    <source>
        <dbReference type="ARBA" id="ARBA00023180"/>
    </source>
</evidence>
<dbReference type="InterPro" id="IPR013098">
    <property type="entry name" value="Ig_I-set"/>
</dbReference>
<dbReference type="AlphaFoldDB" id="A0A0L7L0D9"/>
<evidence type="ECO:0000256" key="10">
    <source>
        <dbReference type="ARBA" id="ARBA00068688"/>
    </source>
</evidence>
<dbReference type="PANTHER" id="PTHR45842:SF12">
    <property type="entry name" value="KEKKON 5, ISOFORM A"/>
    <property type="match status" value="1"/>
</dbReference>
<evidence type="ECO:0000313" key="15">
    <source>
        <dbReference type="EMBL" id="KOB68776.1"/>
    </source>
</evidence>
<keyword evidence="2" id="KW-0964">Secreted</keyword>
<dbReference type="Gene3D" id="3.80.10.10">
    <property type="entry name" value="Ribonuclease Inhibitor"/>
    <property type="match status" value="2"/>
</dbReference>
<dbReference type="Pfam" id="PF07679">
    <property type="entry name" value="I-set"/>
    <property type="match status" value="1"/>
</dbReference>
<evidence type="ECO:0000256" key="11">
    <source>
        <dbReference type="SAM" id="Coils"/>
    </source>
</evidence>
<evidence type="ECO:0000256" key="3">
    <source>
        <dbReference type="ARBA" id="ARBA00022614"/>
    </source>
</evidence>
<dbReference type="InterPro" id="IPR003591">
    <property type="entry name" value="Leu-rich_rpt_typical-subtyp"/>
</dbReference>
<comment type="similarity">
    <text evidence="9">Belongs to the hemolin family.</text>
</comment>
<evidence type="ECO:0000256" key="6">
    <source>
        <dbReference type="ARBA" id="ARBA00023157"/>
    </source>
</evidence>
<keyword evidence="16" id="KW-1185">Reference proteome</keyword>
<dbReference type="SMART" id="SM00409">
    <property type="entry name" value="IG"/>
    <property type="match status" value="1"/>
</dbReference>
<feature type="transmembrane region" description="Helical" evidence="13">
    <location>
        <begin position="396"/>
        <end position="419"/>
    </location>
</feature>